<dbReference type="PROSITE" id="PS00503">
    <property type="entry name" value="PECTINESTERASE_2"/>
    <property type="match status" value="1"/>
</dbReference>
<evidence type="ECO:0000256" key="6">
    <source>
        <dbReference type="PROSITE-ProRule" id="PRU10040"/>
    </source>
</evidence>
<dbReference type="Proteomes" id="UP000324897">
    <property type="component" value="Chromosome 1"/>
</dbReference>
<dbReference type="OrthoDB" id="2019149at2759"/>
<dbReference type="PANTHER" id="PTHR31707">
    <property type="entry name" value="PECTINESTERASE"/>
    <property type="match status" value="1"/>
</dbReference>
<dbReference type="Pfam" id="PF01095">
    <property type="entry name" value="Pectinesterase"/>
    <property type="match status" value="2"/>
</dbReference>
<comment type="similarity">
    <text evidence="2">In the N-terminal section; belongs to the PMEI family.</text>
</comment>
<proteinExistence type="inferred from homology"/>
<dbReference type="AlphaFoldDB" id="A0A5J9VCB5"/>
<dbReference type="Gene3D" id="2.160.20.10">
    <property type="entry name" value="Single-stranded right-handed beta-helix, Pectin lyase-like"/>
    <property type="match status" value="1"/>
</dbReference>
<dbReference type="InterPro" id="IPR012334">
    <property type="entry name" value="Pectin_lyas_fold"/>
</dbReference>
<keyword evidence="7" id="KW-0732">Signal</keyword>
<feature type="chain" id="PRO_5023977947" description="Pectinesterase" evidence="7">
    <location>
        <begin position="24"/>
        <end position="554"/>
    </location>
</feature>
<dbReference type="Pfam" id="PF04043">
    <property type="entry name" value="PMEI"/>
    <property type="match status" value="1"/>
</dbReference>
<sequence length="554" mass="58316">MADRRLVLALLLTLVSFPASAAAAKAPASSSSSSQLRVSLDAAARSVGQALSALNAVPTVGPFPAGISSSRTLAAAAREDCAELLGESLHLLAGAGAQGAARDDAMAWLSAALTHHDTCADGLAEAGVVSVADAAFPGLAAARAAVRDSLAMYAASTALGANKDKDTGGGCGCGCRKNQTQQHDACGFPRWLPSTDRRLFLAPAAAFKAAAELVVAQDGTGTHATIGDAVRAAPECSARRTVIHVNAGRYDEIVRVGSKKTNLVFVGDGANRTVVTGRRSAADNFTTFQTPTFAASGSGFMMRDMAVENTADPVHRQAVALGMQVVHLREFLGRLTTHELENLHPYVALRVSGDRAVVHNCTVSGHQDTLYAHAGRHFYRDCDVYGTVDFVFGNAAAVLQRCTLWSRAPLPKQDNTVTAQGRCEPCQDTGLVLHHCRILPVAVDSSPAHRANTYLGRPWRPYSRVVVMLSYIGPHVPPQGWMQWNDSAYALDTLYFGEYRNGGPGAGVGGRVAWRGHRVIADDAEAERFTVASFIAGASWLPDTGVTFGAGLSL</sequence>
<dbReference type="InterPro" id="IPR033131">
    <property type="entry name" value="Pectinesterase_Asp_AS"/>
</dbReference>
<dbReference type="UniPathway" id="UPA00545">
    <property type="reaction ID" value="UER00823"/>
</dbReference>
<evidence type="ECO:0000256" key="7">
    <source>
        <dbReference type="RuleBase" id="RU000589"/>
    </source>
</evidence>
<dbReference type="EMBL" id="RWGY01000011">
    <property type="protein sequence ID" value="TVU32480.1"/>
    <property type="molecule type" value="Genomic_DNA"/>
</dbReference>
<reference evidence="9 10" key="1">
    <citation type="journal article" date="2019" name="Sci. Rep.">
        <title>A high-quality genome of Eragrostis curvula grass provides insights into Poaceae evolution and supports new strategies to enhance forage quality.</title>
        <authorList>
            <person name="Carballo J."/>
            <person name="Santos B.A.C.M."/>
            <person name="Zappacosta D."/>
            <person name="Garbus I."/>
            <person name="Selva J.P."/>
            <person name="Gallo C.A."/>
            <person name="Diaz A."/>
            <person name="Albertini E."/>
            <person name="Caccamo M."/>
            <person name="Echenique V."/>
        </authorList>
    </citation>
    <scope>NUCLEOTIDE SEQUENCE [LARGE SCALE GENOMIC DNA]</scope>
    <source>
        <strain evidence="10">cv. Victoria</strain>
        <tissue evidence="9">Leaf</tissue>
    </source>
</reference>
<dbReference type="InterPro" id="IPR035513">
    <property type="entry name" value="Invertase/methylesterase_inhib"/>
</dbReference>
<dbReference type="InterPro" id="IPR000070">
    <property type="entry name" value="Pectinesterase_cat"/>
</dbReference>
<gene>
    <name evidence="9" type="ORF">EJB05_24211</name>
</gene>
<keyword evidence="10" id="KW-1185">Reference proteome</keyword>
<evidence type="ECO:0000313" key="10">
    <source>
        <dbReference type="Proteomes" id="UP000324897"/>
    </source>
</evidence>
<dbReference type="GO" id="GO:0004857">
    <property type="term" value="F:enzyme inhibitor activity"/>
    <property type="evidence" value="ECO:0007669"/>
    <property type="project" value="InterPro"/>
</dbReference>
<feature type="signal peptide" evidence="7">
    <location>
        <begin position="1"/>
        <end position="23"/>
    </location>
</feature>
<protein>
    <recommendedName>
        <fullName evidence="7">Pectinesterase</fullName>
        <ecNumber evidence="7">3.1.1.11</ecNumber>
    </recommendedName>
</protein>
<dbReference type="GO" id="GO:0045490">
    <property type="term" value="P:pectin catabolic process"/>
    <property type="evidence" value="ECO:0007669"/>
    <property type="project" value="UniProtKB-UniRule"/>
</dbReference>
<dbReference type="EC" id="3.1.1.11" evidence="7"/>
<dbReference type="SUPFAM" id="SSF101148">
    <property type="entry name" value="Plant invertase/pectin methylesterase inhibitor"/>
    <property type="match status" value="1"/>
</dbReference>
<feature type="non-terminal residue" evidence="9">
    <location>
        <position position="1"/>
    </location>
</feature>
<evidence type="ECO:0000256" key="5">
    <source>
        <dbReference type="ARBA" id="ARBA00023085"/>
    </source>
</evidence>
<dbReference type="GO" id="GO:0030599">
    <property type="term" value="F:pectinesterase activity"/>
    <property type="evidence" value="ECO:0007669"/>
    <property type="project" value="UniProtKB-UniRule"/>
</dbReference>
<comment type="catalytic activity">
    <reaction evidence="7">
        <text>[(1-&gt;4)-alpha-D-galacturonosyl methyl ester](n) + n H2O = [(1-&gt;4)-alpha-D-galacturonosyl](n) + n methanol + n H(+)</text>
        <dbReference type="Rhea" id="RHEA:22380"/>
        <dbReference type="Rhea" id="RHEA-COMP:14570"/>
        <dbReference type="Rhea" id="RHEA-COMP:14573"/>
        <dbReference type="ChEBI" id="CHEBI:15377"/>
        <dbReference type="ChEBI" id="CHEBI:15378"/>
        <dbReference type="ChEBI" id="CHEBI:17790"/>
        <dbReference type="ChEBI" id="CHEBI:140522"/>
        <dbReference type="ChEBI" id="CHEBI:140523"/>
        <dbReference type="EC" id="3.1.1.11"/>
    </reaction>
</comment>
<dbReference type="GO" id="GO:0042545">
    <property type="term" value="P:cell wall modification"/>
    <property type="evidence" value="ECO:0007669"/>
    <property type="project" value="UniProtKB-UniRule"/>
</dbReference>
<keyword evidence="5 7" id="KW-0063">Aspartyl esterase</keyword>
<dbReference type="SUPFAM" id="SSF51126">
    <property type="entry name" value="Pectin lyase-like"/>
    <property type="match status" value="1"/>
</dbReference>
<comment type="similarity">
    <text evidence="3">In the C-terminal section; belongs to the pectinesterase family.</text>
</comment>
<evidence type="ECO:0000313" key="9">
    <source>
        <dbReference type="EMBL" id="TVU32480.1"/>
    </source>
</evidence>
<organism evidence="9 10">
    <name type="scientific">Eragrostis curvula</name>
    <name type="common">weeping love grass</name>
    <dbReference type="NCBI Taxonomy" id="38414"/>
    <lineage>
        <taxon>Eukaryota</taxon>
        <taxon>Viridiplantae</taxon>
        <taxon>Streptophyta</taxon>
        <taxon>Embryophyta</taxon>
        <taxon>Tracheophyta</taxon>
        <taxon>Spermatophyta</taxon>
        <taxon>Magnoliopsida</taxon>
        <taxon>Liliopsida</taxon>
        <taxon>Poales</taxon>
        <taxon>Poaceae</taxon>
        <taxon>PACMAD clade</taxon>
        <taxon>Chloridoideae</taxon>
        <taxon>Eragrostideae</taxon>
        <taxon>Eragrostidinae</taxon>
        <taxon>Eragrostis</taxon>
    </lineage>
</organism>
<evidence type="ECO:0000256" key="1">
    <source>
        <dbReference type="ARBA" id="ARBA00005184"/>
    </source>
</evidence>
<evidence type="ECO:0000256" key="4">
    <source>
        <dbReference type="ARBA" id="ARBA00022801"/>
    </source>
</evidence>
<accession>A0A5J9VCB5</accession>
<keyword evidence="4 7" id="KW-0378">Hydrolase</keyword>
<dbReference type="SMART" id="SM00856">
    <property type="entry name" value="PMEI"/>
    <property type="match status" value="1"/>
</dbReference>
<evidence type="ECO:0000256" key="3">
    <source>
        <dbReference type="ARBA" id="ARBA00007786"/>
    </source>
</evidence>
<name>A0A5J9VCB5_9POAL</name>
<comment type="pathway">
    <text evidence="1 7">Glycan metabolism; pectin degradation; 2-dehydro-3-deoxy-D-gluconate from pectin: step 1/5.</text>
</comment>
<evidence type="ECO:0000256" key="2">
    <source>
        <dbReference type="ARBA" id="ARBA00006027"/>
    </source>
</evidence>
<feature type="active site" evidence="6">
    <location>
        <position position="389"/>
    </location>
</feature>
<dbReference type="Gramene" id="TVU32480">
    <property type="protein sequence ID" value="TVU32480"/>
    <property type="gene ID" value="EJB05_24211"/>
</dbReference>
<evidence type="ECO:0000259" key="8">
    <source>
        <dbReference type="SMART" id="SM00856"/>
    </source>
</evidence>
<feature type="domain" description="Pectinesterase inhibitor" evidence="8">
    <location>
        <begin position="19"/>
        <end position="152"/>
    </location>
</feature>
<dbReference type="InterPro" id="IPR006501">
    <property type="entry name" value="Pectinesterase_inhib_dom"/>
</dbReference>
<dbReference type="FunFam" id="2.160.20.10:FF:000001">
    <property type="entry name" value="Pectinesterase"/>
    <property type="match status" value="1"/>
</dbReference>
<dbReference type="InterPro" id="IPR011050">
    <property type="entry name" value="Pectin_lyase_fold/virulence"/>
</dbReference>
<comment type="caution">
    <text evidence="9">The sequence shown here is derived from an EMBL/GenBank/DDBJ whole genome shotgun (WGS) entry which is preliminary data.</text>
</comment>
<dbReference type="Gene3D" id="1.20.140.40">
    <property type="entry name" value="Invertase/pectin methylesterase inhibitor family protein"/>
    <property type="match status" value="1"/>
</dbReference>